<keyword evidence="2" id="KW-1185">Reference proteome</keyword>
<dbReference type="EMBL" id="JAOPGA020001087">
    <property type="protein sequence ID" value="KAL0484937.1"/>
    <property type="molecule type" value="Genomic_DNA"/>
</dbReference>
<feature type="non-terminal residue" evidence="1">
    <location>
        <position position="184"/>
    </location>
</feature>
<reference evidence="1 2" key="1">
    <citation type="submission" date="2024-03" db="EMBL/GenBank/DDBJ databases">
        <title>The Acrasis kona genome and developmental transcriptomes reveal deep origins of eukaryotic multicellular pathways.</title>
        <authorList>
            <person name="Sheikh S."/>
            <person name="Fu C.-J."/>
            <person name="Brown M.W."/>
            <person name="Baldauf S.L."/>
        </authorList>
    </citation>
    <scope>NUCLEOTIDE SEQUENCE [LARGE SCALE GENOMIC DNA]</scope>
    <source>
        <strain evidence="1 2">ATCC MYA-3509</strain>
    </source>
</reference>
<gene>
    <name evidence="1" type="ORF">AKO1_003826</name>
</gene>
<dbReference type="AlphaFoldDB" id="A0AAW2Z567"/>
<protein>
    <submittedName>
        <fullName evidence="1">Uncharacterized protein</fullName>
    </submittedName>
</protein>
<organism evidence="1 2">
    <name type="scientific">Acrasis kona</name>
    <dbReference type="NCBI Taxonomy" id="1008807"/>
    <lineage>
        <taxon>Eukaryota</taxon>
        <taxon>Discoba</taxon>
        <taxon>Heterolobosea</taxon>
        <taxon>Tetramitia</taxon>
        <taxon>Eutetramitia</taxon>
        <taxon>Acrasidae</taxon>
        <taxon>Acrasis</taxon>
    </lineage>
</organism>
<accession>A0AAW2Z567</accession>
<name>A0AAW2Z567_9EUKA</name>
<comment type="caution">
    <text evidence="1">The sequence shown here is derived from an EMBL/GenBank/DDBJ whole genome shotgun (WGS) entry which is preliminary data.</text>
</comment>
<sequence>MDIQSDQHYCEIITDNVTASILTKNDQKHDDNYMAVRDVRLIQIPGNYILINKKIESSPKLLKMMEKARTKLQVINPQNRQYFREKFNCNSTEELNQPQEHLDRFYIAVHCLNSIKTSSKFFINTRSHVNTWDHEKYLQWYNVIYVTDECTYKLILRIKTNIRRYYKSSWDYFQEKQAGTLTWY</sequence>
<dbReference type="Proteomes" id="UP001431209">
    <property type="component" value="Unassembled WGS sequence"/>
</dbReference>
<proteinExistence type="predicted"/>
<evidence type="ECO:0000313" key="2">
    <source>
        <dbReference type="Proteomes" id="UP001431209"/>
    </source>
</evidence>
<evidence type="ECO:0000313" key="1">
    <source>
        <dbReference type="EMBL" id="KAL0484937.1"/>
    </source>
</evidence>